<reference evidence="1 2" key="1">
    <citation type="submission" date="2019-02" db="EMBL/GenBank/DDBJ databases">
        <title>Deep-cultivation of Planctomycetes and their phenomic and genomic characterization uncovers novel biology.</title>
        <authorList>
            <person name="Wiegand S."/>
            <person name="Jogler M."/>
            <person name="Boedeker C."/>
            <person name="Pinto D."/>
            <person name="Vollmers J."/>
            <person name="Rivas-Marin E."/>
            <person name="Kohn T."/>
            <person name="Peeters S.H."/>
            <person name="Heuer A."/>
            <person name="Rast P."/>
            <person name="Oberbeckmann S."/>
            <person name="Bunk B."/>
            <person name="Jeske O."/>
            <person name="Meyerdierks A."/>
            <person name="Storesund J.E."/>
            <person name="Kallscheuer N."/>
            <person name="Luecker S."/>
            <person name="Lage O.M."/>
            <person name="Pohl T."/>
            <person name="Merkel B.J."/>
            <person name="Hornburger P."/>
            <person name="Mueller R.-W."/>
            <person name="Bruemmer F."/>
            <person name="Labrenz M."/>
            <person name="Spormann A.M."/>
            <person name="Op den Camp H."/>
            <person name="Overmann J."/>
            <person name="Amann R."/>
            <person name="Jetten M.S.M."/>
            <person name="Mascher T."/>
            <person name="Medema M.H."/>
            <person name="Devos D.P."/>
            <person name="Kaster A.-K."/>
            <person name="Ovreas L."/>
            <person name="Rohde M."/>
            <person name="Galperin M.Y."/>
            <person name="Jogler C."/>
        </authorList>
    </citation>
    <scope>NUCLEOTIDE SEQUENCE [LARGE SCALE GENOMIC DNA]</scope>
    <source>
        <strain evidence="1 2">Pan153</strain>
    </source>
</reference>
<organism evidence="1 2">
    <name type="scientific">Gimesia panareensis</name>
    <dbReference type="NCBI Taxonomy" id="2527978"/>
    <lineage>
        <taxon>Bacteria</taxon>
        <taxon>Pseudomonadati</taxon>
        <taxon>Planctomycetota</taxon>
        <taxon>Planctomycetia</taxon>
        <taxon>Planctomycetales</taxon>
        <taxon>Planctomycetaceae</taxon>
        <taxon>Gimesia</taxon>
    </lineage>
</organism>
<sequence>MYNELNSYLNDTVEDLTVCMFLWFYNSLNRVKRELLSRSDTMIVYDNLASPGTM</sequence>
<dbReference type="Proteomes" id="UP000320839">
    <property type="component" value="Chromosome"/>
</dbReference>
<evidence type="ECO:0000313" key="1">
    <source>
        <dbReference type="EMBL" id="QDV20608.1"/>
    </source>
</evidence>
<protein>
    <submittedName>
        <fullName evidence="1">Uncharacterized protein</fullName>
    </submittedName>
</protein>
<dbReference type="EMBL" id="CP036317">
    <property type="protein sequence ID" value="QDV20608.1"/>
    <property type="molecule type" value="Genomic_DNA"/>
</dbReference>
<gene>
    <name evidence="1" type="ORF">Pan153_52840</name>
</gene>
<dbReference type="AlphaFoldDB" id="A0A518FW76"/>
<proteinExistence type="predicted"/>
<accession>A0A518FW76</accession>
<evidence type="ECO:0000313" key="2">
    <source>
        <dbReference type="Proteomes" id="UP000320839"/>
    </source>
</evidence>
<name>A0A518FW76_9PLAN</name>